<keyword evidence="3" id="KW-1185">Reference proteome</keyword>
<comment type="caution">
    <text evidence="2">The sequence shown here is derived from an EMBL/GenBank/DDBJ whole genome shotgun (WGS) entry which is preliminary data.</text>
</comment>
<accession>A0A9X9Q3M4</accession>
<feature type="region of interest" description="Disordered" evidence="1">
    <location>
        <begin position="38"/>
        <end position="66"/>
    </location>
</feature>
<dbReference type="EMBL" id="CYRY02030145">
    <property type="protein sequence ID" value="VCX04342.1"/>
    <property type="molecule type" value="Genomic_DNA"/>
</dbReference>
<reference evidence="2 3" key="1">
    <citation type="submission" date="2018-10" db="EMBL/GenBank/DDBJ databases">
        <authorList>
            <person name="Ekblom R."/>
            <person name="Jareborg N."/>
        </authorList>
    </citation>
    <scope>NUCLEOTIDE SEQUENCE [LARGE SCALE GENOMIC DNA]</scope>
    <source>
        <tissue evidence="2">Muscle</tissue>
    </source>
</reference>
<name>A0A9X9Q3M4_GULGU</name>
<dbReference type="Proteomes" id="UP000269945">
    <property type="component" value="Unassembled WGS sequence"/>
</dbReference>
<dbReference type="AlphaFoldDB" id="A0A9X9Q3M4"/>
<feature type="non-terminal residue" evidence="2">
    <location>
        <position position="1"/>
    </location>
</feature>
<sequence>TSLPLLWPPLLALGLRRYSWSLRSSLFTFCEATTPRVSAKRQGHKMGTERGRAEQGQAAPPKVQESSTFQLTRLCYPINSTKYDTNGKEY</sequence>
<evidence type="ECO:0000256" key="1">
    <source>
        <dbReference type="SAM" id="MobiDB-lite"/>
    </source>
</evidence>
<proteinExistence type="predicted"/>
<evidence type="ECO:0000313" key="3">
    <source>
        <dbReference type="Proteomes" id="UP000269945"/>
    </source>
</evidence>
<gene>
    <name evidence="2" type="ORF">BN2614_LOCUS5</name>
</gene>
<evidence type="ECO:0000313" key="2">
    <source>
        <dbReference type="EMBL" id="VCX04342.1"/>
    </source>
</evidence>
<protein>
    <submittedName>
        <fullName evidence="2">Uncharacterized protein</fullName>
    </submittedName>
</protein>
<organism evidence="2 3">
    <name type="scientific">Gulo gulo</name>
    <name type="common">Wolverine</name>
    <name type="synonym">Gluton</name>
    <dbReference type="NCBI Taxonomy" id="48420"/>
    <lineage>
        <taxon>Eukaryota</taxon>
        <taxon>Metazoa</taxon>
        <taxon>Chordata</taxon>
        <taxon>Craniata</taxon>
        <taxon>Vertebrata</taxon>
        <taxon>Euteleostomi</taxon>
        <taxon>Mammalia</taxon>
        <taxon>Eutheria</taxon>
        <taxon>Laurasiatheria</taxon>
        <taxon>Carnivora</taxon>
        <taxon>Caniformia</taxon>
        <taxon>Musteloidea</taxon>
        <taxon>Mustelidae</taxon>
        <taxon>Guloninae</taxon>
        <taxon>Gulo</taxon>
    </lineage>
</organism>